<feature type="compositionally biased region" description="Basic and acidic residues" evidence="5">
    <location>
        <begin position="31"/>
        <end position="45"/>
    </location>
</feature>
<name>A0A1L9VB43_ASPGL</name>
<feature type="region of interest" description="Disordered" evidence="5">
    <location>
        <begin position="1"/>
        <end position="225"/>
    </location>
</feature>
<dbReference type="OrthoDB" id="273917at2759"/>
<feature type="compositionally biased region" description="Basic and acidic residues" evidence="5">
    <location>
        <begin position="643"/>
        <end position="660"/>
    </location>
</feature>
<dbReference type="GeneID" id="34463622"/>
<evidence type="ECO:0000259" key="6">
    <source>
        <dbReference type="Pfam" id="PF03828"/>
    </source>
</evidence>
<dbReference type="GO" id="GO:1990817">
    <property type="term" value="F:poly(A) RNA polymerase activity"/>
    <property type="evidence" value="ECO:0007669"/>
    <property type="project" value="UniProtKB-EC"/>
</dbReference>
<dbReference type="InterPro" id="IPR043519">
    <property type="entry name" value="NT_sf"/>
</dbReference>
<dbReference type="Pfam" id="PF22600">
    <property type="entry name" value="MTPAP-like_central"/>
    <property type="match status" value="1"/>
</dbReference>
<dbReference type="InterPro" id="IPR045862">
    <property type="entry name" value="Trf4-like"/>
</dbReference>
<dbReference type="GO" id="GO:0010605">
    <property type="term" value="P:negative regulation of macromolecule metabolic process"/>
    <property type="evidence" value="ECO:0007669"/>
    <property type="project" value="UniProtKB-ARBA"/>
</dbReference>
<keyword evidence="4" id="KW-0460">Magnesium</keyword>
<feature type="compositionally biased region" description="Acidic residues" evidence="5">
    <location>
        <begin position="177"/>
        <end position="187"/>
    </location>
</feature>
<dbReference type="GO" id="GO:0005730">
    <property type="term" value="C:nucleolus"/>
    <property type="evidence" value="ECO:0007669"/>
    <property type="project" value="TreeGrafter"/>
</dbReference>
<dbReference type="InterPro" id="IPR002058">
    <property type="entry name" value="PAP_assoc"/>
</dbReference>
<accession>A0A1L9VB43</accession>
<dbReference type="GO" id="GO:0031123">
    <property type="term" value="P:RNA 3'-end processing"/>
    <property type="evidence" value="ECO:0007669"/>
    <property type="project" value="TreeGrafter"/>
</dbReference>
<gene>
    <name evidence="8" type="ORF">ASPGLDRAFT_50683</name>
</gene>
<comment type="similarity">
    <text evidence="1">Belongs to the DNA polymerase type-B-like family.</text>
</comment>
<dbReference type="RefSeq" id="XP_022397849.1">
    <property type="nucleotide sequence ID" value="XM_022547361.1"/>
</dbReference>
<feature type="compositionally biased region" description="Pro residues" evidence="5">
    <location>
        <begin position="102"/>
        <end position="112"/>
    </location>
</feature>
<dbReference type="PANTHER" id="PTHR23092">
    <property type="entry name" value="POLY(A) RNA POLYMERASE"/>
    <property type="match status" value="1"/>
</dbReference>
<protein>
    <recommendedName>
        <fullName evidence="2">polynucleotide adenylyltransferase</fullName>
        <ecNumber evidence="2">2.7.7.19</ecNumber>
    </recommendedName>
</protein>
<feature type="domain" description="PAP-associated" evidence="6">
    <location>
        <begin position="462"/>
        <end position="514"/>
    </location>
</feature>
<dbReference type="SUPFAM" id="SSF81301">
    <property type="entry name" value="Nucleotidyltransferase"/>
    <property type="match status" value="1"/>
</dbReference>
<feature type="compositionally biased region" description="Pro residues" evidence="5">
    <location>
        <begin position="590"/>
        <end position="614"/>
    </location>
</feature>
<evidence type="ECO:0000256" key="4">
    <source>
        <dbReference type="ARBA" id="ARBA00022842"/>
    </source>
</evidence>
<keyword evidence="9" id="KW-1185">Reference proteome</keyword>
<dbReference type="AlphaFoldDB" id="A0A1L9VB43"/>
<proteinExistence type="inferred from homology"/>
<dbReference type="VEuPathDB" id="FungiDB:ASPGLDRAFT_50683"/>
<evidence type="ECO:0000259" key="7">
    <source>
        <dbReference type="Pfam" id="PF22600"/>
    </source>
</evidence>
<dbReference type="GO" id="GO:0003729">
    <property type="term" value="F:mRNA binding"/>
    <property type="evidence" value="ECO:0007669"/>
    <property type="project" value="TreeGrafter"/>
</dbReference>
<evidence type="ECO:0000256" key="5">
    <source>
        <dbReference type="SAM" id="MobiDB-lite"/>
    </source>
</evidence>
<dbReference type="Pfam" id="PF03828">
    <property type="entry name" value="PAP_assoc"/>
    <property type="match status" value="1"/>
</dbReference>
<feature type="region of interest" description="Disordered" evidence="5">
    <location>
        <begin position="584"/>
        <end position="685"/>
    </location>
</feature>
<evidence type="ECO:0000256" key="3">
    <source>
        <dbReference type="ARBA" id="ARBA00022723"/>
    </source>
</evidence>
<dbReference type="Proteomes" id="UP000184300">
    <property type="component" value="Unassembled WGS sequence"/>
</dbReference>
<keyword evidence="3" id="KW-0479">Metal-binding</keyword>
<feature type="compositionally biased region" description="Basic and acidic residues" evidence="5">
    <location>
        <begin position="129"/>
        <end position="138"/>
    </location>
</feature>
<dbReference type="Gene3D" id="3.30.460.10">
    <property type="entry name" value="Beta Polymerase, domain 2"/>
    <property type="match status" value="1"/>
</dbReference>
<dbReference type="EC" id="2.7.7.19" evidence="2"/>
<evidence type="ECO:0000256" key="1">
    <source>
        <dbReference type="ARBA" id="ARBA00008593"/>
    </source>
</evidence>
<dbReference type="SUPFAM" id="SSF81631">
    <property type="entry name" value="PAP/OAS1 substrate-binding domain"/>
    <property type="match status" value="1"/>
</dbReference>
<reference evidence="9" key="1">
    <citation type="journal article" date="2017" name="Genome Biol.">
        <title>Comparative genomics reveals high biological diversity and specific adaptations in the industrially and medically important fungal genus Aspergillus.</title>
        <authorList>
            <person name="de Vries R.P."/>
            <person name="Riley R."/>
            <person name="Wiebenga A."/>
            <person name="Aguilar-Osorio G."/>
            <person name="Amillis S."/>
            <person name="Uchima C.A."/>
            <person name="Anderluh G."/>
            <person name="Asadollahi M."/>
            <person name="Askin M."/>
            <person name="Barry K."/>
            <person name="Battaglia E."/>
            <person name="Bayram O."/>
            <person name="Benocci T."/>
            <person name="Braus-Stromeyer S.A."/>
            <person name="Caldana C."/>
            <person name="Canovas D."/>
            <person name="Cerqueira G.C."/>
            <person name="Chen F."/>
            <person name="Chen W."/>
            <person name="Choi C."/>
            <person name="Clum A."/>
            <person name="Dos Santos R.A."/>
            <person name="Damasio A.R."/>
            <person name="Diallinas G."/>
            <person name="Emri T."/>
            <person name="Fekete E."/>
            <person name="Flipphi M."/>
            <person name="Freyberg S."/>
            <person name="Gallo A."/>
            <person name="Gournas C."/>
            <person name="Habgood R."/>
            <person name="Hainaut M."/>
            <person name="Harispe M.L."/>
            <person name="Henrissat B."/>
            <person name="Hilden K.S."/>
            <person name="Hope R."/>
            <person name="Hossain A."/>
            <person name="Karabika E."/>
            <person name="Karaffa L."/>
            <person name="Karanyi Z."/>
            <person name="Krasevec N."/>
            <person name="Kuo A."/>
            <person name="Kusch H."/>
            <person name="LaButti K."/>
            <person name="Lagendijk E.L."/>
            <person name="Lapidus A."/>
            <person name="Levasseur A."/>
            <person name="Lindquist E."/>
            <person name="Lipzen A."/>
            <person name="Logrieco A.F."/>
            <person name="MacCabe A."/>
            <person name="Maekelae M.R."/>
            <person name="Malavazi I."/>
            <person name="Melin P."/>
            <person name="Meyer V."/>
            <person name="Mielnichuk N."/>
            <person name="Miskei M."/>
            <person name="Molnar A.P."/>
            <person name="Mule G."/>
            <person name="Ngan C.Y."/>
            <person name="Orejas M."/>
            <person name="Orosz E."/>
            <person name="Ouedraogo J.P."/>
            <person name="Overkamp K.M."/>
            <person name="Park H.-S."/>
            <person name="Perrone G."/>
            <person name="Piumi F."/>
            <person name="Punt P.J."/>
            <person name="Ram A.F."/>
            <person name="Ramon A."/>
            <person name="Rauscher S."/>
            <person name="Record E."/>
            <person name="Riano-Pachon D.M."/>
            <person name="Robert V."/>
            <person name="Roehrig J."/>
            <person name="Ruller R."/>
            <person name="Salamov A."/>
            <person name="Salih N.S."/>
            <person name="Samson R.A."/>
            <person name="Sandor E."/>
            <person name="Sanguinetti M."/>
            <person name="Schuetze T."/>
            <person name="Sepcic K."/>
            <person name="Shelest E."/>
            <person name="Sherlock G."/>
            <person name="Sophianopoulou V."/>
            <person name="Squina F.M."/>
            <person name="Sun H."/>
            <person name="Susca A."/>
            <person name="Todd R.B."/>
            <person name="Tsang A."/>
            <person name="Unkles S.E."/>
            <person name="van de Wiele N."/>
            <person name="van Rossen-Uffink D."/>
            <person name="Oliveira J.V."/>
            <person name="Vesth T.C."/>
            <person name="Visser J."/>
            <person name="Yu J.-H."/>
            <person name="Zhou M."/>
            <person name="Andersen M.R."/>
            <person name="Archer D.B."/>
            <person name="Baker S.E."/>
            <person name="Benoit I."/>
            <person name="Brakhage A.A."/>
            <person name="Braus G.H."/>
            <person name="Fischer R."/>
            <person name="Frisvad J.C."/>
            <person name="Goldman G.H."/>
            <person name="Houbraken J."/>
            <person name="Oakley B."/>
            <person name="Pocsi I."/>
            <person name="Scazzocchio C."/>
            <person name="Seiboth B."/>
            <person name="vanKuyk P.A."/>
            <person name="Wortman J."/>
            <person name="Dyer P.S."/>
            <person name="Grigoriev I.V."/>
        </authorList>
    </citation>
    <scope>NUCLEOTIDE SEQUENCE [LARGE SCALE GENOMIC DNA]</scope>
    <source>
        <strain evidence="9">CBS 516.65</strain>
    </source>
</reference>
<organism evidence="8 9">
    <name type="scientific">Aspergillus glaucus CBS 516.65</name>
    <dbReference type="NCBI Taxonomy" id="1160497"/>
    <lineage>
        <taxon>Eukaryota</taxon>
        <taxon>Fungi</taxon>
        <taxon>Dikarya</taxon>
        <taxon>Ascomycota</taxon>
        <taxon>Pezizomycotina</taxon>
        <taxon>Eurotiomycetes</taxon>
        <taxon>Eurotiomycetidae</taxon>
        <taxon>Eurotiales</taxon>
        <taxon>Aspergillaceae</taxon>
        <taxon>Aspergillus</taxon>
        <taxon>Aspergillus subgen. Aspergillus</taxon>
    </lineage>
</organism>
<dbReference type="Gene3D" id="1.10.1410.10">
    <property type="match status" value="1"/>
</dbReference>
<dbReference type="GO" id="GO:0043634">
    <property type="term" value="P:polyadenylation-dependent ncRNA catabolic process"/>
    <property type="evidence" value="ECO:0007669"/>
    <property type="project" value="TreeGrafter"/>
</dbReference>
<dbReference type="PANTHER" id="PTHR23092:SF15">
    <property type="entry name" value="INACTIVE NON-CANONICAL POLY(A) RNA POLYMERASE PROTEIN TRF4-2-RELATED"/>
    <property type="match status" value="1"/>
</dbReference>
<dbReference type="STRING" id="1160497.A0A1L9VB43"/>
<dbReference type="FunFam" id="3.30.460.10:FF:000031">
    <property type="entry name" value="Topoisomerase family protein Trf4"/>
    <property type="match status" value="1"/>
</dbReference>
<dbReference type="InterPro" id="IPR054708">
    <property type="entry name" value="MTPAP-like_central"/>
</dbReference>
<dbReference type="GO" id="GO:0031499">
    <property type="term" value="C:TRAMP complex"/>
    <property type="evidence" value="ECO:0007669"/>
    <property type="project" value="TreeGrafter"/>
</dbReference>
<feature type="compositionally biased region" description="Low complexity" evidence="5">
    <location>
        <begin position="145"/>
        <end position="160"/>
    </location>
</feature>
<feature type="domain" description="Poly(A) RNA polymerase mitochondrial-like central palm" evidence="7">
    <location>
        <begin position="266"/>
        <end position="407"/>
    </location>
</feature>
<evidence type="ECO:0000256" key="2">
    <source>
        <dbReference type="ARBA" id="ARBA00012388"/>
    </source>
</evidence>
<evidence type="ECO:0000313" key="8">
    <source>
        <dbReference type="EMBL" id="OJJ81151.1"/>
    </source>
</evidence>
<evidence type="ECO:0000313" key="9">
    <source>
        <dbReference type="Proteomes" id="UP000184300"/>
    </source>
</evidence>
<dbReference type="GO" id="GO:0046872">
    <property type="term" value="F:metal ion binding"/>
    <property type="evidence" value="ECO:0007669"/>
    <property type="project" value="UniProtKB-KW"/>
</dbReference>
<dbReference type="CDD" id="cd05402">
    <property type="entry name" value="NT_PAP_TUTase"/>
    <property type="match status" value="1"/>
</dbReference>
<feature type="compositionally biased region" description="Acidic residues" evidence="5">
    <location>
        <begin position="71"/>
        <end position="83"/>
    </location>
</feature>
<sequence length="698" mass="77855">MPPAFEFQGNRGGDRRHNPRHNFTFRYARPHISERPLLRSTRETTPEPLVSAGQTGEQKPAMKFAPLADLSDSEEEDMDVSDDDASHPRKKRALENGDMVPAPAPAPAPPAPKWSNPDPYTALPPPDESQSKKVDVVKLIRKSRAAASAADSQATQADTAVTTNEDFISLGDLPGGNDDEEDEDDEVGNPNAPDNAPRGPRAGDFAFGRKRTYDDELKGHSKKTGKPISRYYPDASVLDEWRVRQSQSGTPWLTLMPPTLHPGTRLHNEIVSFFHWVKPNSFEQVVREDLVLRLQSAFSRRYYGVQIRAFGSFASGMYLPTADIDLVLLSSNFIRTGVKTFGERKGQIYAYSAFLRSTEIAVPGSIETIAHARVPILKFVDKLTGLRVDLSFDNDSGLIANRTFQQWRSEYPAMLPIVSIIKQFLLLRGLNEVATGGLGGLSITCLVTSLLQHLPHGHLEPNLGSVLMDFFDFYGNNLDYEKVGIRLNPPGYFNKRVYNDNRRLTIEDPNNASNDISGGTREIALIFQSFSDAYRKLKERMISTSMGQSTRTSILDTIIAADYDEYTEQRWQLRQVFDNDPRFERFQSLTPPPPPPGPPPTDPASPPPPPPPSRPSVNLRSSQPPPPPPPSEKLTKAQRRHNAGKDRATRLRRLRPDIRSIPDSISNDQAMKLGSYKSQSGMDRDLMIREKALNLKGS</sequence>
<dbReference type="EMBL" id="KV878907">
    <property type="protein sequence ID" value="OJJ81151.1"/>
    <property type="molecule type" value="Genomic_DNA"/>
</dbReference>